<dbReference type="KEGG" id="haei:MUN82_07285"/>
<dbReference type="GO" id="GO:0008915">
    <property type="term" value="F:lipid-A-disaccharide synthase activity"/>
    <property type="evidence" value="ECO:0007669"/>
    <property type="project" value="InterPro"/>
</dbReference>
<feature type="transmembrane region" description="Helical" evidence="1">
    <location>
        <begin position="136"/>
        <end position="157"/>
    </location>
</feature>
<dbReference type="Proteomes" id="UP000829925">
    <property type="component" value="Chromosome"/>
</dbReference>
<name>A0A8T9T475_9BACT</name>
<feature type="transmembrane region" description="Helical" evidence="1">
    <location>
        <begin position="195"/>
        <end position="213"/>
    </location>
</feature>
<dbReference type="EMBL" id="CP095053">
    <property type="protein sequence ID" value="UOR06896.1"/>
    <property type="molecule type" value="Genomic_DNA"/>
</dbReference>
<evidence type="ECO:0000256" key="1">
    <source>
        <dbReference type="SAM" id="Phobius"/>
    </source>
</evidence>
<gene>
    <name evidence="3" type="ORF">MUN82_07285</name>
</gene>
<protein>
    <submittedName>
        <fullName evidence="3">Lipid-A-disaccharide synthase N-terminal domain-containing protein</fullName>
    </submittedName>
</protein>
<dbReference type="RefSeq" id="WP_245096250.1">
    <property type="nucleotide sequence ID" value="NZ_CP095053.1"/>
</dbReference>
<dbReference type="SMART" id="SM01259">
    <property type="entry name" value="LAB_N"/>
    <property type="match status" value="2"/>
</dbReference>
<evidence type="ECO:0000313" key="4">
    <source>
        <dbReference type="Proteomes" id="UP000829925"/>
    </source>
</evidence>
<evidence type="ECO:0000259" key="2">
    <source>
        <dbReference type="SMART" id="SM01259"/>
    </source>
</evidence>
<feature type="transmembrane region" description="Helical" evidence="1">
    <location>
        <begin position="169"/>
        <end position="189"/>
    </location>
</feature>
<dbReference type="Pfam" id="PF07578">
    <property type="entry name" value="LAB_N"/>
    <property type="match status" value="2"/>
</dbReference>
<evidence type="ECO:0000313" key="3">
    <source>
        <dbReference type="EMBL" id="UOR06896.1"/>
    </source>
</evidence>
<dbReference type="Gene3D" id="1.20.1280.290">
    <property type="match status" value="2"/>
</dbReference>
<feature type="transmembrane region" description="Helical" evidence="1">
    <location>
        <begin position="103"/>
        <end position="121"/>
    </location>
</feature>
<feature type="transmembrane region" description="Helical" evidence="1">
    <location>
        <begin position="48"/>
        <end position="69"/>
    </location>
</feature>
<organism evidence="3 4">
    <name type="scientific">Hymenobacter aerilatus</name>
    <dbReference type="NCBI Taxonomy" id="2932251"/>
    <lineage>
        <taxon>Bacteria</taxon>
        <taxon>Pseudomonadati</taxon>
        <taxon>Bacteroidota</taxon>
        <taxon>Cytophagia</taxon>
        <taxon>Cytophagales</taxon>
        <taxon>Hymenobacteraceae</taxon>
        <taxon>Hymenobacter</taxon>
    </lineage>
</organism>
<dbReference type="GO" id="GO:0009245">
    <property type="term" value="P:lipid A biosynthetic process"/>
    <property type="evidence" value="ECO:0007669"/>
    <property type="project" value="InterPro"/>
</dbReference>
<keyword evidence="1" id="KW-1133">Transmembrane helix</keyword>
<feature type="transmembrane region" description="Helical" evidence="1">
    <location>
        <begin position="12"/>
        <end position="36"/>
    </location>
</feature>
<reference evidence="3 4" key="1">
    <citation type="submission" date="2022-04" db="EMBL/GenBank/DDBJ databases">
        <title>Hymenobacter sp. isolated from the air.</title>
        <authorList>
            <person name="Won M."/>
            <person name="Lee C.-M."/>
            <person name="Woen H.-Y."/>
            <person name="Kwon S.-W."/>
        </authorList>
    </citation>
    <scope>NUCLEOTIDE SEQUENCE [LARGE SCALE GENOMIC DNA]</scope>
    <source>
        <strain evidence="4">5413 J-13</strain>
    </source>
</reference>
<feature type="domain" description="Lipid A biosynthesis N-terminal" evidence="2">
    <location>
        <begin position="22"/>
        <end position="93"/>
    </location>
</feature>
<feature type="transmembrane region" description="Helical" evidence="1">
    <location>
        <begin position="75"/>
        <end position="91"/>
    </location>
</feature>
<sequence>MSIPLLATLERWFSVENVALVIGLVSQLLFSSRIVLQWIQSERARRVLVPALFWQISLISSFLMIIYGILRHDPVILGAQLISYVIYIRNLQLLGQWQKLNPWFRVAAYAFPLATLVRFAIGEAHFSLQAMLSSRIPRGVLVLGAVGQTIFLLRFVYQWLYSERKGESVLPLGFWLVSLLGSVLILVYAVLRWDVVLLLGNVSGTVVYARNIVLLRREIKALKIVEVKVPAAAPADVVETPGQLRS</sequence>
<feature type="domain" description="Lipid A biosynthesis N-terminal" evidence="2">
    <location>
        <begin position="143"/>
        <end position="214"/>
    </location>
</feature>
<dbReference type="AlphaFoldDB" id="A0A8T9T475"/>
<dbReference type="GO" id="GO:0016020">
    <property type="term" value="C:membrane"/>
    <property type="evidence" value="ECO:0007669"/>
    <property type="project" value="GOC"/>
</dbReference>
<proteinExistence type="predicted"/>
<keyword evidence="1" id="KW-0472">Membrane</keyword>
<keyword evidence="4" id="KW-1185">Reference proteome</keyword>
<keyword evidence="1" id="KW-0812">Transmembrane</keyword>
<accession>A0A8T9T475</accession>
<dbReference type="InterPro" id="IPR011499">
    <property type="entry name" value="Lipid_A_biosynth_N"/>
</dbReference>